<organism evidence="1 2">
    <name type="scientific">Glossina palpalis gambiensis</name>
    <dbReference type="NCBI Taxonomy" id="67801"/>
    <lineage>
        <taxon>Eukaryota</taxon>
        <taxon>Metazoa</taxon>
        <taxon>Ecdysozoa</taxon>
        <taxon>Arthropoda</taxon>
        <taxon>Hexapoda</taxon>
        <taxon>Insecta</taxon>
        <taxon>Pterygota</taxon>
        <taxon>Neoptera</taxon>
        <taxon>Endopterygota</taxon>
        <taxon>Diptera</taxon>
        <taxon>Brachycera</taxon>
        <taxon>Muscomorpha</taxon>
        <taxon>Hippoboscoidea</taxon>
        <taxon>Glossinidae</taxon>
        <taxon>Glossina</taxon>
    </lineage>
</organism>
<reference evidence="1" key="2">
    <citation type="submission" date="2020-05" db="UniProtKB">
        <authorList>
            <consortium name="EnsemblMetazoa"/>
        </authorList>
    </citation>
    <scope>IDENTIFICATION</scope>
    <source>
        <strain evidence="1">IAEA</strain>
    </source>
</reference>
<dbReference type="VEuPathDB" id="VectorBase:GPPI015810"/>
<dbReference type="Proteomes" id="UP000092460">
    <property type="component" value="Unassembled WGS sequence"/>
</dbReference>
<dbReference type="EnsemblMetazoa" id="GPPI015810-RA">
    <property type="protein sequence ID" value="GPPI015810-PA"/>
    <property type="gene ID" value="GPPI015810"/>
</dbReference>
<name>A0A1B0B1I6_9MUSC</name>
<sequence>MGECVYVNDFSIHRNSSTSHLKNQDIIHLVVRHILKVEDITIYVHCGKRDSYYRIKCNNFLTVTVRYYVLYFVFIFDDDDATTSSYITNKYEM</sequence>
<dbReference type="AlphaFoldDB" id="A0A1B0B1I6"/>
<keyword evidence="2" id="KW-1185">Reference proteome</keyword>
<evidence type="ECO:0000313" key="2">
    <source>
        <dbReference type="Proteomes" id="UP000092460"/>
    </source>
</evidence>
<evidence type="ECO:0000313" key="1">
    <source>
        <dbReference type="EnsemblMetazoa" id="GPPI015810-PA"/>
    </source>
</evidence>
<protein>
    <submittedName>
        <fullName evidence="1">Uncharacterized protein</fullName>
    </submittedName>
</protein>
<reference evidence="2" key="1">
    <citation type="submission" date="2015-01" db="EMBL/GenBank/DDBJ databases">
        <authorList>
            <person name="Aksoy S."/>
            <person name="Warren W."/>
            <person name="Wilson R.K."/>
        </authorList>
    </citation>
    <scope>NUCLEOTIDE SEQUENCE [LARGE SCALE GENOMIC DNA]</scope>
    <source>
        <strain evidence="2">IAEA</strain>
    </source>
</reference>
<dbReference type="EMBL" id="JXJN01007187">
    <property type="status" value="NOT_ANNOTATED_CDS"/>
    <property type="molecule type" value="Genomic_DNA"/>
</dbReference>
<accession>A0A1B0B1I6</accession>
<proteinExistence type="predicted"/>